<evidence type="ECO:0000313" key="4">
    <source>
        <dbReference type="EMBL" id="QKG83651.1"/>
    </source>
</evidence>
<dbReference type="GO" id="GO:0009035">
    <property type="term" value="F:type I site-specific deoxyribonuclease activity"/>
    <property type="evidence" value="ECO:0007669"/>
    <property type="project" value="UniProtKB-EC"/>
</dbReference>
<dbReference type="InterPro" id="IPR027417">
    <property type="entry name" value="P-loop_NTPase"/>
</dbReference>
<dbReference type="PROSITE" id="PS51192">
    <property type="entry name" value="HELICASE_ATP_BIND_1"/>
    <property type="match status" value="1"/>
</dbReference>
<gene>
    <name evidence="4" type="primary">hsdR</name>
    <name evidence="4" type="ORF">GXN76_03620</name>
</gene>
<keyword evidence="4" id="KW-0540">Nuclease</keyword>
<keyword evidence="4" id="KW-0378">Hydrolase</keyword>
<protein>
    <submittedName>
        <fullName evidence="4">Type I restriction-modification system endonuclease</fullName>
        <ecNumber evidence="4">3.1.21.3</ecNumber>
    </submittedName>
</protein>
<dbReference type="NCBIfam" id="NF008521">
    <property type="entry name" value="PRK11448.1"/>
    <property type="match status" value="1"/>
</dbReference>
<dbReference type="InterPro" id="IPR014001">
    <property type="entry name" value="Helicase_ATP-bd"/>
</dbReference>
<dbReference type="Pfam" id="PF08463">
    <property type="entry name" value="EcoEI_R_C"/>
    <property type="match status" value="1"/>
</dbReference>
<dbReference type="InterPro" id="IPR001650">
    <property type="entry name" value="Helicase_C-like"/>
</dbReference>
<dbReference type="InterPro" id="IPR006935">
    <property type="entry name" value="Helicase/UvrB_N"/>
</dbReference>
<evidence type="ECO:0000259" key="3">
    <source>
        <dbReference type="PROSITE" id="PS51194"/>
    </source>
</evidence>
<dbReference type="GO" id="GO:0006304">
    <property type="term" value="P:DNA modification"/>
    <property type="evidence" value="ECO:0007669"/>
    <property type="project" value="InterPro"/>
</dbReference>
<dbReference type="PANTHER" id="PTHR47396">
    <property type="entry name" value="TYPE I RESTRICTION ENZYME ECOKI R PROTEIN"/>
    <property type="match status" value="1"/>
</dbReference>
<dbReference type="SMART" id="SM00487">
    <property type="entry name" value="DEXDc"/>
    <property type="match status" value="1"/>
</dbReference>
<evidence type="ECO:0000313" key="5">
    <source>
        <dbReference type="Proteomes" id="UP000503088"/>
    </source>
</evidence>
<keyword evidence="5" id="KW-1185">Reference proteome</keyword>
<evidence type="ECO:0000256" key="1">
    <source>
        <dbReference type="SAM" id="Coils"/>
    </source>
</evidence>
<dbReference type="AlphaFoldDB" id="A0A7D4BP15"/>
<dbReference type="SUPFAM" id="SSF52540">
    <property type="entry name" value="P-loop containing nucleoside triphosphate hydrolases"/>
    <property type="match status" value="1"/>
</dbReference>
<feature type="domain" description="Helicase C-terminal" evidence="3">
    <location>
        <begin position="654"/>
        <end position="805"/>
    </location>
</feature>
<evidence type="ECO:0000259" key="2">
    <source>
        <dbReference type="PROSITE" id="PS51192"/>
    </source>
</evidence>
<organism evidence="4 5">
    <name type="scientific">Kroppenstedtia pulmonis</name>
    <dbReference type="NCBI Taxonomy" id="1380685"/>
    <lineage>
        <taxon>Bacteria</taxon>
        <taxon>Bacillati</taxon>
        <taxon>Bacillota</taxon>
        <taxon>Bacilli</taxon>
        <taxon>Bacillales</taxon>
        <taxon>Thermoactinomycetaceae</taxon>
        <taxon>Kroppenstedtia</taxon>
    </lineage>
</organism>
<dbReference type="GO" id="GO:0003677">
    <property type="term" value="F:DNA binding"/>
    <property type="evidence" value="ECO:0007669"/>
    <property type="project" value="InterPro"/>
</dbReference>
<dbReference type="KEGG" id="kpul:GXN76_03620"/>
<keyword evidence="4" id="KW-0255">Endonuclease</keyword>
<keyword evidence="1" id="KW-0175">Coiled coil</keyword>
<dbReference type="Pfam" id="PF00271">
    <property type="entry name" value="Helicase_C"/>
    <property type="match status" value="1"/>
</dbReference>
<dbReference type="CDD" id="cd18032">
    <property type="entry name" value="DEXHc_RE_I_III_res"/>
    <property type="match status" value="1"/>
</dbReference>
<feature type="coiled-coil region" evidence="1">
    <location>
        <begin position="149"/>
        <end position="181"/>
    </location>
</feature>
<dbReference type="PROSITE" id="PS51194">
    <property type="entry name" value="HELICASE_CTER"/>
    <property type="match status" value="1"/>
</dbReference>
<dbReference type="Pfam" id="PF04851">
    <property type="entry name" value="ResIII"/>
    <property type="match status" value="1"/>
</dbReference>
<name>A0A7D4BP15_9BACL</name>
<dbReference type="GO" id="GO:0005829">
    <property type="term" value="C:cytosol"/>
    <property type="evidence" value="ECO:0007669"/>
    <property type="project" value="TreeGrafter"/>
</dbReference>
<accession>A0A7D4BP15</accession>
<dbReference type="InterPro" id="IPR013670">
    <property type="entry name" value="EcoEI_R_C_dom"/>
</dbReference>
<dbReference type="EMBL" id="CP048104">
    <property type="protein sequence ID" value="QKG83651.1"/>
    <property type="molecule type" value="Genomic_DNA"/>
</dbReference>
<dbReference type="InterPro" id="IPR050742">
    <property type="entry name" value="Helicase_Restrict-Modif_Enz"/>
</dbReference>
<dbReference type="REBASE" id="394206">
    <property type="entry name" value="KpuW9323ORF3615P"/>
</dbReference>
<dbReference type="EC" id="3.1.21.3" evidence="4"/>
<dbReference type="PANTHER" id="PTHR47396:SF1">
    <property type="entry name" value="ATP-DEPENDENT HELICASE IRC3-RELATED"/>
    <property type="match status" value="1"/>
</dbReference>
<sequence>METLYVSNFLFLKERWPLLADLGEAGERNLHPDPNTTLFKLRLFGEKMAQIIYVEEKPVSSEPHTQHERLQVLKREADLPQEVISMFHALRQKGNDAVHEGIGTVQEANSLLGIAHKLGVWFMQTYGDWDFQPVPYQKPEPRPEPETIRREIEEKYKKEQAKREKELEEKLTAELERMRHHTLSHQDILNRRKQARRAANRLDLTEEETRRIIDEQLAMAGWEADSRYLRYARGVRPEKGKNKAIAEWPTACGPADYALFIGLRLVGLVEAKKISKNIPSDLEQAKDYARRVEIKGEELLIGRWGDYQVPFIFATNGRDYFQQVEEQSGIWYQDLRSRRNRGRALPAWFTPKDLREKLAQDEDQALERLAEEEFSYLGLRPYQEEAIQAVEQGIRGGQRELLLAMATGTGKTRTAIGLIYRLIKSKTCRRILFLVDRKALGKQAEDAFKESPLENYRTFSQIFELQGLKEKVPNPETKVHIQTVQGMVNRLFKNNEETSTPSVGLYDCIIIDEAHRGYKLDKEMGEVELLFRDQKEYISQYRRVLDHFDAVKIGLTATPAYHTREIFGDPIFNYTYREAVVDGYLIDHTPPHQLTTRLAQEGIRWKIGESVEVYDEDKQSVEKIDQLKDEVNIEVDQFNKAVITRSFNETVLDEIAQHLDLENGKKALVFAASDKHADMVTEILKEKLEEWQEEEERTVMKITSSIHDPLEAIRRFKNEAYPKVAVTVDLLTTGIDVPEIATLIFLRRVKSRILYEQMLGRATRLSERVGKEFFEIFDPVRLYEALEPFTRMKPATVNPQVSFTQLVAEMREVDDKSLQKKYRSTLLGKLNRKQRFFQKQEQEEFQNLCGRSVEEMVDWIRNTSPEQVAEQLEKEAPLLTFLDQRTPQPRRQYISNHTDELLSHLRGYGDAERPEDYLEAFERFLRENENKLPALRLICQRPSDLTRESLKELKRELAKAGYRETSLRTAWNETTNEEIAADIIGFIRQRMLKEPLVSHEERVRRAVDKLRHSQQWTVPQKRWLDRIEKVLKQESVLGPDAKQVFNQEPFKDQGGYRRIDKIFHGQAQTILDRLNQHLFASGKGRTS</sequence>
<feature type="domain" description="Helicase ATP-binding" evidence="2">
    <location>
        <begin position="392"/>
        <end position="577"/>
    </location>
</feature>
<reference evidence="4 5" key="1">
    <citation type="submission" date="2020-01" db="EMBL/GenBank/DDBJ databases">
        <authorList>
            <person name="Gulvik C.A."/>
            <person name="Batra D.G."/>
        </authorList>
    </citation>
    <scope>NUCLEOTIDE SEQUENCE [LARGE SCALE GENOMIC DNA]</scope>
    <source>
        <strain evidence="4 5">W9323</strain>
    </source>
</reference>
<dbReference type="CDD" id="cd18799">
    <property type="entry name" value="SF2_C_EcoAI-like"/>
    <property type="match status" value="1"/>
</dbReference>
<dbReference type="RefSeq" id="WP_173220596.1">
    <property type="nucleotide sequence ID" value="NZ_CP048104.1"/>
</dbReference>
<dbReference type="GO" id="GO:0005524">
    <property type="term" value="F:ATP binding"/>
    <property type="evidence" value="ECO:0007669"/>
    <property type="project" value="InterPro"/>
</dbReference>
<dbReference type="Gene3D" id="3.40.50.300">
    <property type="entry name" value="P-loop containing nucleotide triphosphate hydrolases"/>
    <property type="match status" value="2"/>
</dbReference>
<dbReference type="SMART" id="SM00490">
    <property type="entry name" value="HELICc"/>
    <property type="match status" value="1"/>
</dbReference>
<proteinExistence type="predicted"/>
<dbReference type="Proteomes" id="UP000503088">
    <property type="component" value="Chromosome"/>
</dbReference>
<dbReference type="Gene3D" id="3.90.1570.30">
    <property type="match status" value="1"/>
</dbReference>